<dbReference type="RefSeq" id="WP_150658057.1">
    <property type="nucleotide sequence ID" value="NZ_CABVJH010000008.1"/>
</dbReference>
<dbReference type="AlphaFoldDB" id="A0A5E7WKC1"/>
<comment type="cofactor">
    <cofactor evidence="1">
        <name>FAD</name>
        <dbReference type="ChEBI" id="CHEBI:57692"/>
    </cofactor>
</comment>
<dbReference type="EC" id="1.4.3.24" evidence="6"/>
<evidence type="ECO:0000256" key="1">
    <source>
        <dbReference type="ARBA" id="ARBA00001974"/>
    </source>
</evidence>
<reference evidence="6 7" key="1">
    <citation type="submission" date="2019-09" db="EMBL/GenBank/DDBJ databases">
        <authorList>
            <person name="Chandra G."/>
            <person name="Truman W A."/>
        </authorList>
    </citation>
    <scope>NUCLEOTIDE SEQUENCE [LARGE SCALE GENOMIC DNA]</scope>
    <source>
        <strain evidence="6">PS943</strain>
    </source>
</reference>
<evidence type="ECO:0000256" key="3">
    <source>
        <dbReference type="ARBA" id="ARBA00023002"/>
    </source>
</evidence>
<feature type="binding site" evidence="4">
    <location>
        <begin position="37"/>
        <end position="38"/>
    </location>
    <ligand>
        <name>FAD</name>
        <dbReference type="ChEBI" id="CHEBI:57692"/>
    </ligand>
</feature>
<evidence type="ECO:0000259" key="5">
    <source>
        <dbReference type="Pfam" id="PF01593"/>
    </source>
</evidence>
<dbReference type="Gene3D" id="3.50.50.60">
    <property type="entry name" value="FAD/NAD(P)-binding domain"/>
    <property type="match status" value="2"/>
</dbReference>
<dbReference type="Proteomes" id="UP000325645">
    <property type="component" value="Unassembled WGS sequence"/>
</dbReference>
<dbReference type="GO" id="GO:0016491">
    <property type="term" value="F:oxidoreductase activity"/>
    <property type="evidence" value="ECO:0007669"/>
    <property type="project" value="UniProtKB-KW"/>
</dbReference>
<dbReference type="InterPro" id="IPR002937">
    <property type="entry name" value="Amino_oxidase"/>
</dbReference>
<protein>
    <submittedName>
        <fullName evidence="6">Pseudooxynicotine oxidase</fullName>
        <ecNumber evidence="6">1.4.3.24</ecNumber>
    </submittedName>
</protein>
<feature type="domain" description="Amine oxidase" evidence="5">
    <location>
        <begin position="17"/>
        <end position="426"/>
    </location>
</feature>
<name>A0A5E7WKC1_PSEFL</name>
<feature type="binding site" evidence="4">
    <location>
        <position position="333"/>
    </location>
    <ligand>
        <name>substrate</name>
    </ligand>
</feature>
<dbReference type="PANTHER" id="PTHR43563">
    <property type="entry name" value="AMINE OXIDASE"/>
    <property type="match status" value="1"/>
</dbReference>
<organism evidence="6 7">
    <name type="scientific">Pseudomonas fluorescens</name>
    <dbReference type="NCBI Taxonomy" id="294"/>
    <lineage>
        <taxon>Bacteria</taxon>
        <taxon>Pseudomonadati</taxon>
        <taxon>Pseudomonadota</taxon>
        <taxon>Gammaproteobacteria</taxon>
        <taxon>Pseudomonadales</taxon>
        <taxon>Pseudomonadaceae</taxon>
        <taxon>Pseudomonas</taxon>
    </lineage>
</organism>
<dbReference type="InterPro" id="IPR050703">
    <property type="entry name" value="Flavin_MAO"/>
</dbReference>
<keyword evidence="3 6" id="KW-0560">Oxidoreductase</keyword>
<evidence type="ECO:0000256" key="4">
    <source>
        <dbReference type="PIRSR" id="PIRSR601613-1"/>
    </source>
</evidence>
<feature type="binding site" evidence="4">
    <location>
        <position position="232"/>
    </location>
    <ligand>
        <name>FAD</name>
        <dbReference type="ChEBI" id="CHEBI:57692"/>
    </ligand>
</feature>
<dbReference type="PRINTS" id="PR00757">
    <property type="entry name" value="AMINEOXDASEF"/>
</dbReference>
<dbReference type="PANTHER" id="PTHR43563:SF1">
    <property type="entry name" value="AMINE OXIDASE [FLAVIN-CONTAINING] B"/>
    <property type="match status" value="1"/>
</dbReference>
<evidence type="ECO:0000256" key="2">
    <source>
        <dbReference type="ARBA" id="ARBA00005995"/>
    </source>
</evidence>
<sequence length="437" mass="48227">MSTTKFDADVIIIGGGFAGITAGRELSNKGHKIVILEAKDRLGGRTWFRQSSLGKKLEFGGTWVHWIQPHVWAEIVRYDLTLTHSPVPTKALWSDSGGLEVLEPDALFGMLDTGLAQMDTEARIAFPNPHDFDANSPEVLKHESMSVEQKIAELGLPLKEKRMLLSMMALNFNGDPGQGAYTQQLRWSALCGGNWKLLFEACAYYKFLDGTKGLIDAIQRDSQANVRLGCIVSEIRQDVGGVTLTTSTGEYLRARHVIVATPLNTLRSIDFSPALEPALAQISKQKHAALGVKIWIRIKGRLDTLAALASSDSALNFMQVEYEHEGDTLIVAFGPRVNALDLTDRLAVEYSIRQWLPDAQVVGVDAHDWTNDPYSGGTWPMLRPHQLQVVQQTAMASYGRVQFCGSDFAQGWAGFIDGAIESGKRVGFRVSERLKQE</sequence>
<dbReference type="SUPFAM" id="SSF51905">
    <property type="entry name" value="FAD/NAD(P)-binding domain"/>
    <property type="match status" value="1"/>
</dbReference>
<proteinExistence type="inferred from homology"/>
<dbReference type="Gene3D" id="3.90.660.10">
    <property type="match status" value="2"/>
</dbReference>
<dbReference type="InterPro" id="IPR001613">
    <property type="entry name" value="Flavin_amine_oxidase"/>
</dbReference>
<dbReference type="EMBL" id="CABVJH010000008">
    <property type="protein sequence ID" value="VVQ35483.1"/>
    <property type="molecule type" value="Genomic_DNA"/>
</dbReference>
<dbReference type="Pfam" id="PF01593">
    <property type="entry name" value="Amino_oxidase"/>
    <property type="match status" value="1"/>
</dbReference>
<comment type="similarity">
    <text evidence="2">Belongs to the flavin monoamine oxidase family.</text>
</comment>
<dbReference type="InterPro" id="IPR036188">
    <property type="entry name" value="FAD/NAD-bd_sf"/>
</dbReference>
<gene>
    <name evidence="6" type="primary">pao</name>
    <name evidence="6" type="ORF">PS943_04368</name>
</gene>
<evidence type="ECO:0000313" key="6">
    <source>
        <dbReference type="EMBL" id="VVQ35483.1"/>
    </source>
</evidence>
<accession>A0A5E7WKC1</accession>
<evidence type="ECO:0000313" key="7">
    <source>
        <dbReference type="Proteomes" id="UP000325645"/>
    </source>
</evidence>